<protein>
    <submittedName>
        <fullName evidence="5">Protein kinase domain-containing protein</fullName>
    </submittedName>
</protein>
<evidence type="ECO:0000313" key="4">
    <source>
        <dbReference type="Proteomes" id="UP000095285"/>
    </source>
</evidence>
<organism evidence="4 5">
    <name type="scientific">Loa loa</name>
    <name type="common">Eye worm</name>
    <name type="synonym">Filaria loa</name>
    <dbReference type="NCBI Taxonomy" id="7209"/>
    <lineage>
        <taxon>Eukaryota</taxon>
        <taxon>Metazoa</taxon>
        <taxon>Ecdysozoa</taxon>
        <taxon>Nematoda</taxon>
        <taxon>Chromadorea</taxon>
        <taxon>Rhabditida</taxon>
        <taxon>Spirurina</taxon>
        <taxon>Spiruromorpha</taxon>
        <taxon>Filarioidea</taxon>
        <taxon>Onchocercidae</taxon>
        <taxon>Loa</taxon>
    </lineage>
</organism>
<evidence type="ECO:0000256" key="3">
    <source>
        <dbReference type="SAM" id="SignalP"/>
    </source>
</evidence>
<accession>A0A1I7VVV6</accession>
<name>A0A1I7VVV6_LOALO</name>
<reference evidence="5" key="2">
    <citation type="submission" date="2016-11" db="UniProtKB">
        <authorList>
            <consortium name="WormBaseParasite"/>
        </authorList>
    </citation>
    <scope>IDENTIFICATION</scope>
</reference>
<keyword evidence="3" id="KW-0732">Signal</keyword>
<dbReference type="Proteomes" id="UP000095285">
    <property type="component" value="Unassembled WGS sequence"/>
</dbReference>
<feature type="chain" id="PRO_5009310272" evidence="3">
    <location>
        <begin position="27"/>
        <end position="998"/>
    </location>
</feature>
<proteinExistence type="predicted"/>
<evidence type="ECO:0000256" key="2">
    <source>
        <dbReference type="SAM" id="Phobius"/>
    </source>
</evidence>
<evidence type="ECO:0000313" key="5">
    <source>
        <dbReference type="WBParaSite" id="EN70_6852"/>
    </source>
</evidence>
<dbReference type="WBParaSite" id="EN70_6852">
    <property type="protein sequence ID" value="EN70_6852"/>
    <property type="gene ID" value="EN70_6852"/>
</dbReference>
<keyword evidence="2" id="KW-0812">Transmembrane</keyword>
<feature type="signal peptide" evidence="3">
    <location>
        <begin position="1"/>
        <end position="26"/>
    </location>
</feature>
<reference evidence="4" key="1">
    <citation type="submission" date="2012-04" db="EMBL/GenBank/DDBJ databases">
        <title>The Genome Sequence of Loa loa.</title>
        <authorList>
            <consortium name="The Broad Institute Genome Sequencing Platform"/>
            <consortium name="Broad Institute Genome Sequencing Center for Infectious Disease"/>
            <person name="Nutman T.B."/>
            <person name="Fink D.L."/>
            <person name="Russ C."/>
            <person name="Young S."/>
            <person name="Zeng Q."/>
            <person name="Gargeya S."/>
            <person name="Alvarado L."/>
            <person name="Berlin A."/>
            <person name="Chapman S.B."/>
            <person name="Chen Z."/>
            <person name="Freedman E."/>
            <person name="Gellesch M."/>
            <person name="Goldberg J."/>
            <person name="Griggs A."/>
            <person name="Gujja S."/>
            <person name="Heilman E.R."/>
            <person name="Heiman D."/>
            <person name="Howarth C."/>
            <person name="Mehta T."/>
            <person name="Neiman D."/>
            <person name="Pearson M."/>
            <person name="Roberts A."/>
            <person name="Saif S."/>
            <person name="Shea T."/>
            <person name="Shenoy N."/>
            <person name="Sisk P."/>
            <person name="Stolte C."/>
            <person name="Sykes S."/>
            <person name="White J."/>
            <person name="Yandava C."/>
            <person name="Haas B."/>
            <person name="Henn M.R."/>
            <person name="Nusbaum C."/>
            <person name="Birren B."/>
        </authorList>
    </citation>
    <scope>NUCLEOTIDE SEQUENCE [LARGE SCALE GENOMIC DNA]</scope>
</reference>
<sequence length="998" mass="110122">MPCCYLLPYVFNVHILLVGYCHLVTTQQRFERHTLPTDHIVVHSSSSNVSIADWVVVISDESKVEFQEKFLHGKVWSGNSRLNFQPHGQTENFSAHNNVLSVFELSQMFLRSNRSTDGHSYMEYRADKNVNLIFSSGVTEVNAINGRWAHVSAITWQLPVTGQITFGSNILNGLSRQLHIVSVSSNHNVNMTIFDAQMQLRYGDITVQITSDCRFLRITSTLYMVNVKTTVLPFEITILDQEMIVRCENERAVIQLLPNSSNIIISTDQYSRVVIDRGREAVVLGGQEVRPAGNINLLSMQLKILLESGNISSIHASTNRSQITMQTTSTSMTSTAAQHAVDIIGGRISLQVFTGNVSMHIVANTHLESLPTMLTPFLTSQDHFQDIIVDNFNYNFPADELNNSSDNTVSATQVPLTMAVHSVSDENSDFQAGVATATDRHIYESITESAFTIPLLPLLTLSTTKHTDTVSLVFPEQSSSTVLTSKTTSMPLTSSGSTALSYFDNTSLISFITGATKMEQVSTSMNVPSWPKVGETTAASIVSLNTSTVASSATMKTNSSFTLTSVPSSMLSSSPATLLSAISLIPVETLTTSRSSMPVISRIPQSFISTSTTSSFGNVNEVVVSDKEYPDDVNREYVQTDFIEFSWDNVAESSIPITTTAIVIVTTVHTDAGLSLAQQKMRSTKCIEIESSERQNTPLFTNEPAVKATSEATVKPIIVKTNRSIGSAWTPFASLPFEFPPTVHYPSTVSVRKGSFILQNNGAKSEMTFDANEIPNNKEWNKSTLIVPADPMINFLKEIFGKIVQHGSPRKEDQNSHENPGTEFEQQQNFFPSSKFKRALSSFENEEIYELQLKIPLDINLTAADLHRQLLKVLKKFVLFTSLHEGRLPISEDAIRIKITNMERNGEYLKVLYSVSVNAKVTPYTSGCSAVINEASNCTGNLEFSSADLIFIIIGFLILLFSTGALLVCHKQCHKLADLSVISLLMGCFLKLFPIILE</sequence>
<feature type="transmembrane region" description="Helical" evidence="2">
    <location>
        <begin position="976"/>
        <end position="997"/>
    </location>
</feature>
<evidence type="ECO:0000256" key="1">
    <source>
        <dbReference type="SAM" id="MobiDB-lite"/>
    </source>
</evidence>
<keyword evidence="4" id="KW-1185">Reference proteome</keyword>
<dbReference type="AlphaFoldDB" id="A0A1I7VVV6"/>
<keyword evidence="2" id="KW-1133">Transmembrane helix</keyword>
<feature type="region of interest" description="Disordered" evidence="1">
    <location>
        <begin position="807"/>
        <end position="826"/>
    </location>
</feature>
<keyword evidence="2" id="KW-0472">Membrane</keyword>
<feature type="transmembrane region" description="Helical" evidence="2">
    <location>
        <begin position="949"/>
        <end position="969"/>
    </location>
</feature>